<evidence type="ECO:0000313" key="2">
    <source>
        <dbReference type="EMBL" id="KAH7375989.1"/>
    </source>
</evidence>
<dbReference type="SUPFAM" id="SSF54909">
    <property type="entry name" value="Dimeric alpha+beta barrel"/>
    <property type="match status" value="1"/>
</dbReference>
<protein>
    <recommendedName>
        <fullName evidence="4">EthD domain-containing protein</fullName>
    </recommendedName>
</protein>
<dbReference type="Gene3D" id="3.30.70.100">
    <property type="match status" value="1"/>
</dbReference>
<organism evidence="2 3">
    <name type="scientific">Plectosphaerella cucumerina</name>
    <dbReference type="NCBI Taxonomy" id="40658"/>
    <lineage>
        <taxon>Eukaryota</taxon>
        <taxon>Fungi</taxon>
        <taxon>Dikarya</taxon>
        <taxon>Ascomycota</taxon>
        <taxon>Pezizomycotina</taxon>
        <taxon>Sordariomycetes</taxon>
        <taxon>Hypocreomycetidae</taxon>
        <taxon>Glomerellales</taxon>
        <taxon>Plectosphaerellaceae</taxon>
        <taxon>Plectosphaerella</taxon>
    </lineage>
</organism>
<sequence length="104" mass="12060">MTLTYTVLYSREANFDFDYYTKKHMALAEKVFGHVLVDWKVVRYVDDEQTPFRVMATLVFTSREEHEAVMASKIGATLLDDIKNYSNMAPVMMQQTDSACKTEM</sequence>
<dbReference type="OrthoDB" id="4892971at2759"/>
<gene>
    <name evidence="2" type="ORF">B0T11DRAFT_345973</name>
</gene>
<dbReference type="PANTHER" id="PTHR40260">
    <property type="entry name" value="BLR8190 PROTEIN"/>
    <property type="match status" value="1"/>
</dbReference>
<reference evidence="2" key="1">
    <citation type="journal article" date="2021" name="Nat. Commun.">
        <title>Genetic determinants of endophytism in the Arabidopsis root mycobiome.</title>
        <authorList>
            <person name="Mesny F."/>
            <person name="Miyauchi S."/>
            <person name="Thiergart T."/>
            <person name="Pickel B."/>
            <person name="Atanasova L."/>
            <person name="Karlsson M."/>
            <person name="Huettel B."/>
            <person name="Barry K.W."/>
            <person name="Haridas S."/>
            <person name="Chen C."/>
            <person name="Bauer D."/>
            <person name="Andreopoulos W."/>
            <person name="Pangilinan J."/>
            <person name="LaButti K."/>
            <person name="Riley R."/>
            <person name="Lipzen A."/>
            <person name="Clum A."/>
            <person name="Drula E."/>
            <person name="Henrissat B."/>
            <person name="Kohler A."/>
            <person name="Grigoriev I.V."/>
            <person name="Martin F.M."/>
            <person name="Hacquard S."/>
        </authorList>
    </citation>
    <scope>NUCLEOTIDE SEQUENCE</scope>
    <source>
        <strain evidence="2">MPI-CAGE-AT-0016</strain>
    </source>
</reference>
<comment type="caution">
    <text evidence="2">The sequence shown here is derived from an EMBL/GenBank/DDBJ whole genome shotgun (WGS) entry which is preliminary data.</text>
</comment>
<evidence type="ECO:0000313" key="3">
    <source>
        <dbReference type="Proteomes" id="UP000813385"/>
    </source>
</evidence>
<dbReference type="InterPro" id="IPR011008">
    <property type="entry name" value="Dimeric_a/b-barrel"/>
</dbReference>
<evidence type="ECO:0000256" key="1">
    <source>
        <dbReference type="ARBA" id="ARBA00005986"/>
    </source>
</evidence>
<dbReference type="AlphaFoldDB" id="A0A8K0TT17"/>
<proteinExistence type="inferred from homology"/>
<accession>A0A8K0TT17</accession>
<dbReference type="NCBIfam" id="TIGR02118">
    <property type="entry name" value="EthD family reductase"/>
    <property type="match status" value="1"/>
</dbReference>
<keyword evidence="3" id="KW-1185">Reference proteome</keyword>
<name>A0A8K0TT17_9PEZI</name>
<dbReference type="Proteomes" id="UP000813385">
    <property type="component" value="Unassembled WGS sequence"/>
</dbReference>
<evidence type="ECO:0008006" key="4">
    <source>
        <dbReference type="Google" id="ProtNLM"/>
    </source>
</evidence>
<dbReference type="GO" id="GO:0016491">
    <property type="term" value="F:oxidoreductase activity"/>
    <property type="evidence" value="ECO:0007669"/>
    <property type="project" value="InterPro"/>
</dbReference>
<dbReference type="InterPro" id="IPR009799">
    <property type="entry name" value="EthD_dom"/>
</dbReference>
<comment type="similarity">
    <text evidence="1">Belongs to the tpcK family.</text>
</comment>
<dbReference type="PANTHER" id="PTHR40260:SF2">
    <property type="entry name" value="BLR8190 PROTEIN"/>
    <property type="match status" value="1"/>
</dbReference>
<dbReference type="EMBL" id="JAGPXD010000001">
    <property type="protein sequence ID" value="KAH7375989.1"/>
    <property type="molecule type" value="Genomic_DNA"/>
</dbReference>